<dbReference type="InterPro" id="IPR049227">
    <property type="entry name" value="DUF6824"/>
</dbReference>
<feature type="compositionally biased region" description="Polar residues" evidence="1">
    <location>
        <begin position="175"/>
        <end position="186"/>
    </location>
</feature>
<dbReference type="Proteomes" id="UP001153069">
    <property type="component" value="Unassembled WGS sequence"/>
</dbReference>
<feature type="region of interest" description="Disordered" evidence="1">
    <location>
        <begin position="1"/>
        <end position="42"/>
    </location>
</feature>
<name>A0A9N8DEW9_9STRA</name>
<organism evidence="3 4">
    <name type="scientific">Seminavis robusta</name>
    <dbReference type="NCBI Taxonomy" id="568900"/>
    <lineage>
        <taxon>Eukaryota</taxon>
        <taxon>Sar</taxon>
        <taxon>Stramenopiles</taxon>
        <taxon>Ochrophyta</taxon>
        <taxon>Bacillariophyta</taxon>
        <taxon>Bacillariophyceae</taxon>
        <taxon>Bacillariophycidae</taxon>
        <taxon>Naviculales</taxon>
        <taxon>Naviculaceae</taxon>
        <taxon>Seminavis</taxon>
    </lineage>
</organism>
<feature type="compositionally biased region" description="Basic and acidic residues" evidence="1">
    <location>
        <begin position="1"/>
        <end position="12"/>
    </location>
</feature>
<dbReference type="Pfam" id="PF20710">
    <property type="entry name" value="DUF6824"/>
    <property type="match status" value="1"/>
</dbReference>
<protein>
    <submittedName>
        <fullName evidence="3">Nitrilase family, member 2</fullName>
    </submittedName>
</protein>
<evidence type="ECO:0000313" key="3">
    <source>
        <dbReference type="EMBL" id="CAB9499441.1"/>
    </source>
</evidence>
<dbReference type="EMBL" id="CAICTM010000060">
    <property type="protein sequence ID" value="CAB9499441.1"/>
    <property type="molecule type" value="Genomic_DNA"/>
</dbReference>
<sequence>MMHQDPTKQGDGKEDEEDVSSRNYGSAMIPLGPEFQPGESDVMVGRGKMCREWSGNTRFRDLVASRLDEYSSASSKLEKSAIVTSVLFAVRNKSPNGGFIKKDPLTGEWYEVGDFVARERVTQSFRDALHDKYRSSNSSKKKRRKEELKKAKAEQTESPAKKAKTEPDALRAASAQHSGQISLAGLQSSANPAMTMEHHASLLLHPSSLAGGPVPSDLTSSLPPLSASSQASSVFASGLPSILEPSDPQQGTAQQLQAFQMQSRGGSGGLFQNIDQQLQALQRLNSVNQRQPESYPQSWFSVNQQQQQPSALSRIASITSGVAAAGSVQNQGNPIMPGHVASASLLGPATTAINPSSLGPFAPAACESFTPALLASAPVSFGAYADDDNPFEPVPIAEDISRRNSARGGEEKTG</sequence>
<accession>A0A9N8DEW9</accession>
<evidence type="ECO:0000256" key="1">
    <source>
        <dbReference type="SAM" id="MobiDB-lite"/>
    </source>
</evidence>
<reference evidence="3" key="1">
    <citation type="submission" date="2020-06" db="EMBL/GenBank/DDBJ databases">
        <authorList>
            <consortium name="Plant Systems Biology data submission"/>
        </authorList>
    </citation>
    <scope>NUCLEOTIDE SEQUENCE</scope>
    <source>
        <strain evidence="3">D6</strain>
    </source>
</reference>
<comment type="caution">
    <text evidence="3">The sequence shown here is derived from an EMBL/GenBank/DDBJ whole genome shotgun (WGS) entry which is preliminary data.</text>
</comment>
<dbReference type="AlphaFoldDB" id="A0A9N8DEW9"/>
<feature type="region of interest" description="Disordered" evidence="1">
    <location>
        <begin position="386"/>
        <end position="414"/>
    </location>
</feature>
<keyword evidence="4" id="KW-1185">Reference proteome</keyword>
<gene>
    <name evidence="3" type="ORF">SEMRO_61_G034940.1</name>
</gene>
<feature type="region of interest" description="Disordered" evidence="1">
    <location>
        <begin position="132"/>
        <end position="186"/>
    </location>
</feature>
<feature type="domain" description="DUF6824" evidence="2">
    <location>
        <begin position="41"/>
        <end position="127"/>
    </location>
</feature>
<feature type="compositionally biased region" description="Basic and acidic residues" evidence="1">
    <location>
        <begin position="145"/>
        <end position="169"/>
    </location>
</feature>
<evidence type="ECO:0000313" key="4">
    <source>
        <dbReference type="Proteomes" id="UP001153069"/>
    </source>
</evidence>
<evidence type="ECO:0000259" key="2">
    <source>
        <dbReference type="Pfam" id="PF20710"/>
    </source>
</evidence>
<proteinExistence type="predicted"/>